<dbReference type="SMART" id="SM00343">
    <property type="entry name" value="ZnF_C2HC"/>
    <property type="match status" value="1"/>
</dbReference>
<dbReference type="AlphaFoldDB" id="A0A9W6XE65"/>
<evidence type="ECO:0000256" key="2">
    <source>
        <dbReference type="SAM" id="MobiDB-lite"/>
    </source>
</evidence>
<comment type="caution">
    <text evidence="4">The sequence shown here is derived from an EMBL/GenBank/DDBJ whole genome shotgun (WGS) entry which is preliminary data.</text>
</comment>
<dbReference type="PROSITE" id="PS50158">
    <property type="entry name" value="ZF_CCHC"/>
    <property type="match status" value="1"/>
</dbReference>
<feature type="region of interest" description="Disordered" evidence="2">
    <location>
        <begin position="145"/>
        <end position="164"/>
    </location>
</feature>
<evidence type="ECO:0000256" key="1">
    <source>
        <dbReference type="PROSITE-ProRule" id="PRU00047"/>
    </source>
</evidence>
<feature type="region of interest" description="Disordered" evidence="2">
    <location>
        <begin position="115"/>
        <end position="140"/>
    </location>
</feature>
<reference evidence="4" key="1">
    <citation type="submission" date="2023-04" db="EMBL/GenBank/DDBJ databases">
        <title>Phytophthora fragariaefolia NBRC 109709.</title>
        <authorList>
            <person name="Ichikawa N."/>
            <person name="Sato H."/>
            <person name="Tonouchi N."/>
        </authorList>
    </citation>
    <scope>NUCLEOTIDE SEQUENCE</scope>
    <source>
        <strain evidence="4">NBRC 109709</strain>
    </source>
</reference>
<dbReference type="Proteomes" id="UP001165121">
    <property type="component" value="Unassembled WGS sequence"/>
</dbReference>
<feature type="domain" description="CCHC-type" evidence="3">
    <location>
        <begin position="173"/>
        <end position="189"/>
    </location>
</feature>
<name>A0A9W6XE65_9STRA</name>
<dbReference type="Gene3D" id="4.10.60.10">
    <property type="entry name" value="Zinc finger, CCHC-type"/>
    <property type="match status" value="1"/>
</dbReference>
<dbReference type="OrthoDB" id="127499at2759"/>
<evidence type="ECO:0000313" key="5">
    <source>
        <dbReference type="Proteomes" id="UP001165121"/>
    </source>
</evidence>
<dbReference type="EMBL" id="BSXT01000990">
    <property type="protein sequence ID" value="GMF37186.1"/>
    <property type="molecule type" value="Genomic_DNA"/>
</dbReference>
<accession>A0A9W6XE65</accession>
<proteinExistence type="predicted"/>
<protein>
    <submittedName>
        <fullName evidence="4">Unnamed protein product</fullName>
    </submittedName>
</protein>
<dbReference type="InterPro" id="IPR001878">
    <property type="entry name" value="Znf_CCHC"/>
</dbReference>
<dbReference type="InterPro" id="IPR036875">
    <property type="entry name" value="Znf_CCHC_sf"/>
</dbReference>
<keyword evidence="5" id="KW-1185">Reference proteome</keyword>
<sequence>MENIGQAFVTAHDSYVVPASGTAWHMTIIPGVGSTDLAEDEKLALFTNSRAVYNKYTGLWEAPKGRRWNGHMWAPIARERMAPATVSTTTKCPTMVKMDKKVKVNMATAVKVDYAQQSEDGEEEGVAHTPPPAKKPKTTVRQTKAVTRQAKGFEAPRTTSETTATKRRFGEVKCYACNRFGHMARECPDDEARTRNEEYLARRNQELKRQENDERAA</sequence>
<keyword evidence="1" id="KW-0862">Zinc</keyword>
<dbReference type="GO" id="GO:0003676">
    <property type="term" value="F:nucleic acid binding"/>
    <property type="evidence" value="ECO:0007669"/>
    <property type="project" value="InterPro"/>
</dbReference>
<dbReference type="Pfam" id="PF00098">
    <property type="entry name" value="zf-CCHC"/>
    <property type="match status" value="1"/>
</dbReference>
<dbReference type="GO" id="GO:0008270">
    <property type="term" value="F:zinc ion binding"/>
    <property type="evidence" value="ECO:0007669"/>
    <property type="project" value="UniProtKB-KW"/>
</dbReference>
<keyword evidence="1" id="KW-0863">Zinc-finger</keyword>
<gene>
    <name evidence="4" type="ORF">Pfra01_001035400</name>
</gene>
<evidence type="ECO:0000313" key="4">
    <source>
        <dbReference type="EMBL" id="GMF37186.1"/>
    </source>
</evidence>
<keyword evidence="1" id="KW-0479">Metal-binding</keyword>
<evidence type="ECO:0000259" key="3">
    <source>
        <dbReference type="PROSITE" id="PS50158"/>
    </source>
</evidence>
<dbReference type="SUPFAM" id="SSF57756">
    <property type="entry name" value="Retrovirus zinc finger-like domains"/>
    <property type="match status" value="1"/>
</dbReference>
<organism evidence="4 5">
    <name type="scientific">Phytophthora fragariaefolia</name>
    <dbReference type="NCBI Taxonomy" id="1490495"/>
    <lineage>
        <taxon>Eukaryota</taxon>
        <taxon>Sar</taxon>
        <taxon>Stramenopiles</taxon>
        <taxon>Oomycota</taxon>
        <taxon>Peronosporomycetes</taxon>
        <taxon>Peronosporales</taxon>
        <taxon>Peronosporaceae</taxon>
        <taxon>Phytophthora</taxon>
    </lineage>
</organism>